<dbReference type="GO" id="GO:0005739">
    <property type="term" value="C:mitochondrion"/>
    <property type="evidence" value="ECO:0007669"/>
    <property type="project" value="TreeGrafter"/>
</dbReference>
<organism evidence="3 4">
    <name type="scientific">Anaeramoeba ignava</name>
    <name type="common">Anaerobic marine amoeba</name>
    <dbReference type="NCBI Taxonomy" id="1746090"/>
    <lineage>
        <taxon>Eukaryota</taxon>
        <taxon>Metamonada</taxon>
        <taxon>Anaeramoebidae</taxon>
        <taxon>Anaeramoeba</taxon>
    </lineage>
</organism>
<reference evidence="3" key="1">
    <citation type="submission" date="2022-10" db="EMBL/GenBank/DDBJ databases">
        <title>Novel sulphate-reducing endosymbionts in the free-living metamonad Anaeramoeba.</title>
        <authorList>
            <person name="Jerlstrom-Hultqvist J."/>
            <person name="Cepicka I."/>
            <person name="Gallot-Lavallee L."/>
            <person name="Salas-Leiva D."/>
            <person name="Curtis B.A."/>
            <person name="Zahonova K."/>
            <person name="Pipaliya S."/>
            <person name="Dacks J."/>
            <person name="Roger A.J."/>
        </authorList>
    </citation>
    <scope>NUCLEOTIDE SEQUENCE</scope>
    <source>
        <strain evidence="3">BMAN</strain>
    </source>
</reference>
<evidence type="ECO:0000259" key="2">
    <source>
        <dbReference type="PROSITE" id="PS50263"/>
    </source>
</evidence>
<feature type="domain" description="CN hydrolase" evidence="2">
    <location>
        <begin position="30"/>
        <end position="275"/>
    </location>
</feature>
<dbReference type="SUPFAM" id="SSF56317">
    <property type="entry name" value="Carbon-nitrogen hydrolase"/>
    <property type="match status" value="1"/>
</dbReference>
<dbReference type="OMA" id="CEYKEAV"/>
<accession>A0A9Q0LYJ4</accession>
<dbReference type="Pfam" id="PF00795">
    <property type="entry name" value="CN_hydrolase"/>
    <property type="match status" value="1"/>
</dbReference>
<sequence length="306" mass="35362">MLLQKTNFSKKFTSFTKNFIRFTSQKFTPFKIAVCQLKISHEKKENFNKIKKAVEESKKNGADITVFGESCTCPFSRGSWLKNAEEIPRGETTEFFSNLAKQNNISIISGTFPEKEDEKKVYNTCCVFDDNGKLIAKHRKLHLFDVDVKQFRYHESDLILPGQNLTIANTQKFGKIGIGICYDLRFPQIAQIYAQHQCKLIVYPSSWMRPTSKHWDLLLKVRAIDTQCFIVGASPARDEKAKFVCHAHSQVVDPWGLVLLELDEKEGIGYAKIDYNYLEEIRQKIPVLNQKRDDVYCLEDLSKKQK</sequence>
<evidence type="ECO:0000256" key="1">
    <source>
        <dbReference type="ARBA" id="ARBA00022801"/>
    </source>
</evidence>
<dbReference type="CDD" id="cd07572">
    <property type="entry name" value="nit"/>
    <property type="match status" value="1"/>
</dbReference>
<proteinExistence type="predicted"/>
<dbReference type="PROSITE" id="PS50263">
    <property type="entry name" value="CN_HYDROLASE"/>
    <property type="match status" value="1"/>
</dbReference>
<dbReference type="PANTHER" id="PTHR23088:SF30">
    <property type="entry name" value="OMEGA-AMIDASE NIT2"/>
    <property type="match status" value="1"/>
</dbReference>
<evidence type="ECO:0000313" key="3">
    <source>
        <dbReference type="EMBL" id="KAJ5079640.1"/>
    </source>
</evidence>
<dbReference type="GO" id="GO:0050152">
    <property type="term" value="F:omega-amidase activity"/>
    <property type="evidence" value="ECO:0007669"/>
    <property type="project" value="TreeGrafter"/>
</dbReference>
<dbReference type="GO" id="GO:0006541">
    <property type="term" value="P:glutamine metabolic process"/>
    <property type="evidence" value="ECO:0007669"/>
    <property type="project" value="TreeGrafter"/>
</dbReference>
<comment type="caution">
    <text evidence="3">The sequence shown here is derived from an EMBL/GenBank/DDBJ whole genome shotgun (WGS) entry which is preliminary data.</text>
</comment>
<dbReference type="OrthoDB" id="10250282at2759"/>
<dbReference type="InterPro" id="IPR045254">
    <property type="entry name" value="Nit1/2_C-N_Hydrolase"/>
</dbReference>
<protein>
    <submittedName>
        <fullName evidence="3">Nitrilase-related</fullName>
    </submittedName>
</protein>
<dbReference type="Gene3D" id="3.60.110.10">
    <property type="entry name" value="Carbon-nitrogen hydrolase"/>
    <property type="match status" value="1"/>
</dbReference>
<dbReference type="AlphaFoldDB" id="A0A9Q0LYJ4"/>
<dbReference type="EMBL" id="JAPDFW010000022">
    <property type="protein sequence ID" value="KAJ5079640.1"/>
    <property type="molecule type" value="Genomic_DNA"/>
</dbReference>
<gene>
    <name evidence="3" type="ORF">M0811_03949</name>
</gene>
<dbReference type="GO" id="GO:0006107">
    <property type="term" value="P:oxaloacetate metabolic process"/>
    <property type="evidence" value="ECO:0007669"/>
    <property type="project" value="TreeGrafter"/>
</dbReference>
<keyword evidence="1" id="KW-0378">Hydrolase</keyword>
<dbReference type="InterPro" id="IPR003010">
    <property type="entry name" value="C-N_Hydrolase"/>
</dbReference>
<name>A0A9Q0LYJ4_ANAIG</name>
<dbReference type="GO" id="GO:0006528">
    <property type="term" value="P:asparagine metabolic process"/>
    <property type="evidence" value="ECO:0007669"/>
    <property type="project" value="TreeGrafter"/>
</dbReference>
<dbReference type="Proteomes" id="UP001149090">
    <property type="component" value="Unassembled WGS sequence"/>
</dbReference>
<keyword evidence="4" id="KW-1185">Reference proteome</keyword>
<dbReference type="InterPro" id="IPR036526">
    <property type="entry name" value="C-N_Hydrolase_sf"/>
</dbReference>
<dbReference type="PANTHER" id="PTHR23088">
    <property type="entry name" value="NITRILASE-RELATED"/>
    <property type="match status" value="1"/>
</dbReference>
<evidence type="ECO:0000313" key="4">
    <source>
        <dbReference type="Proteomes" id="UP001149090"/>
    </source>
</evidence>